<dbReference type="Pfam" id="PF02878">
    <property type="entry name" value="PGM_PMM_I"/>
    <property type="match status" value="1"/>
</dbReference>
<protein>
    <recommendedName>
        <fullName evidence="5">Alpha-D-phosphohexomutase alpha/beta/alpha domain-containing protein</fullName>
    </recommendedName>
</protein>
<keyword evidence="2" id="KW-0479">Metal-binding</keyword>
<dbReference type="PANTHER" id="PTHR45745">
    <property type="entry name" value="PHOSPHOMANNOMUTASE 45A"/>
    <property type="match status" value="1"/>
</dbReference>
<comment type="caution">
    <text evidence="6">The sequence shown here is derived from an EMBL/GenBank/DDBJ whole genome shotgun (WGS) entry which is preliminary data.</text>
</comment>
<evidence type="ECO:0000256" key="3">
    <source>
        <dbReference type="ARBA" id="ARBA00022842"/>
    </source>
</evidence>
<accession>X0Y205</accession>
<reference evidence="6" key="1">
    <citation type="journal article" date="2014" name="Front. Microbiol.">
        <title>High frequency of phylogenetically diverse reductive dehalogenase-homologous genes in deep subseafloor sedimentary metagenomes.</title>
        <authorList>
            <person name="Kawai M."/>
            <person name="Futagami T."/>
            <person name="Toyoda A."/>
            <person name="Takaki Y."/>
            <person name="Nishi S."/>
            <person name="Hori S."/>
            <person name="Arai W."/>
            <person name="Tsubouchi T."/>
            <person name="Morono Y."/>
            <person name="Uchiyama I."/>
            <person name="Ito T."/>
            <person name="Fujiyama A."/>
            <person name="Inagaki F."/>
            <person name="Takami H."/>
        </authorList>
    </citation>
    <scope>NUCLEOTIDE SEQUENCE</scope>
    <source>
        <strain evidence="6">Expedition CK06-06</strain>
    </source>
</reference>
<feature type="non-terminal residue" evidence="6">
    <location>
        <position position="227"/>
    </location>
</feature>
<dbReference type="GO" id="GO:0008973">
    <property type="term" value="F:phosphopentomutase activity"/>
    <property type="evidence" value="ECO:0007669"/>
    <property type="project" value="TreeGrafter"/>
</dbReference>
<dbReference type="EMBL" id="BARS01053218">
    <property type="protein sequence ID" value="GAG49720.1"/>
    <property type="molecule type" value="Genomic_DNA"/>
</dbReference>
<dbReference type="PROSITE" id="PS00710">
    <property type="entry name" value="PGM_PMM"/>
    <property type="match status" value="1"/>
</dbReference>
<evidence type="ECO:0000259" key="5">
    <source>
        <dbReference type="Pfam" id="PF02878"/>
    </source>
</evidence>
<evidence type="ECO:0000313" key="6">
    <source>
        <dbReference type="EMBL" id="GAG49720.1"/>
    </source>
</evidence>
<dbReference type="GO" id="GO:0006166">
    <property type="term" value="P:purine ribonucleoside salvage"/>
    <property type="evidence" value="ECO:0007669"/>
    <property type="project" value="TreeGrafter"/>
</dbReference>
<gene>
    <name evidence="6" type="ORF">S01H1_79003</name>
</gene>
<dbReference type="GO" id="GO:0005975">
    <property type="term" value="P:carbohydrate metabolic process"/>
    <property type="evidence" value="ECO:0007669"/>
    <property type="project" value="InterPro"/>
</dbReference>
<feature type="domain" description="Alpha-D-phosphohexomutase alpha/beta/alpha" evidence="5">
    <location>
        <begin position="10"/>
        <end position="150"/>
    </location>
</feature>
<keyword evidence="4" id="KW-0413">Isomerase</keyword>
<dbReference type="SUPFAM" id="SSF53738">
    <property type="entry name" value="Phosphoglucomutase, first 3 domains"/>
    <property type="match status" value="1"/>
</dbReference>
<proteinExistence type="inferred from homology"/>
<dbReference type="PANTHER" id="PTHR45745:SF1">
    <property type="entry name" value="PHOSPHOGLUCOMUTASE 2B-RELATED"/>
    <property type="match status" value="1"/>
</dbReference>
<evidence type="ECO:0000256" key="2">
    <source>
        <dbReference type="ARBA" id="ARBA00022723"/>
    </source>
</evidence>
<evidence type="ECO:0000256" key="4">
    <source>
        <dbReference type="ARBA" id="ARBA00023235"/>
    </source>
</evidence>
<dbReference type="GO" id="GO:0000287">
    <property type="term" value="F:magnesium ion binding"/>
    <property type="evidence" value="ECO:0007669"/>
    <property type="project" value="InterPro"/>
</dbReference>
<evidence type="ECO:0000256" key="1">
    <source>
        <dbReference type="ARBA" id="ARBA00010231"/>
    </source>
</evidence>
<organism evidence="6">
    <name type="scientific">marine sediment metagenome</name>
    <dbReference type="NCBI Taxonomy" id="412755"/>
    <lineage>
        <taxon>unclassified sequences</taxon>
        <taxon>metagenomes</taxon>
        <taxon>ecological metagenomes</taxon>
    </lineage>
</organism>
<comment type="similarity">
    <text evidence="1">Belongs to the phosphohexose mutase family.</text>
</comment>
<dbReference type="AlphaFoldDB" id="X0Y205"/>
<dbReference type="InterPro" id="IPR005844">
    <property type="entry name" value="A-D-PHexomutase_a/b/a-I"/>
</dbReference>
<name>X0Y205_9ZZZZ</name>
<feature type="non-terminal residue" evidence="6">
    <location>
        <position position="1"/>
    </location>
</feature>
<dbReference type="InterPro" id="IPR016055">
    <property type="entry name" value="A-D-PHexomutase_a/b/a-I/II/III"/>
</dbReference>
<dbReference type="InterPro" id="IPR016066">
    <property type="entry name" value="A-D-PHexomutase_CS"/>
</dbReference>
<dbReference type="Gene3D" id="3.40.120.10">
    <property type="entry name" value="Alpha-D-Glucose-1,6-Bisphosphate, subunit A, domain 3"/>
    <property type="match status" value="2"/>
</dbReference>
<sequence length="227" mass="25488">GLNSPFYKDLEFGTGGLRGIMGVGTNRINIYTVGMATQGLCNYLKKEFCKISQIKVVIAHDSRNNSRLFSETAAKIFSANSIKAYLFDSLRPTPELSFAIRYFNCQSGIVITASHNPKEYNGYKVYWEDGGQIIGPHDKNIITEVQQITNIDDVKFVGDKDKIEIIGPEFDEIYINHIKSLSLSPEVIERNKDLKIVYTPLHGTGVKLIPQALKTFGFTNIYNVPEQ</sequence>
<keyword evidence="3" id="KW-0460">Magnesium</keyword>